<dbReference type="EMBL" id="GBXM01096397">
    <property type="protein sequence ID" value="JAH12180.1"/>
    <property type="molecule type" value="Transcribed_RNA"/>
</dbReference>
<protein>
    <submittedName>
        <fullName evidence="1">Uncharacterized protein</fullName>
    </submittedName>
</protein>
<dbReference type="AlphaFoldDB" id="A0A0E9Q757"/>
<reference evidence="1" key="1">
    <citation type="submission" date="2014-11" db="EMBL/GenBank/DDBJ databases">
        <authorList>
            <person name="Amaro Gonzalez C."/>
        </authorList>
    </citation>
    <scope>NUCLEOTIDE SEQUENCE</scope>
</reference>
<evidence type="ECO:0000313" key="1">
    <source>
        <dbReference type="EMBL" id="JAH12180.1"/>
    </source>
</evidence>
<accession>A0A0E9Q757</accession>
<reference evidence="1" key="2">
    <citation type="journal article" date="2015" name="Fish Shellfish Immunol.">
        <title>Early steps in the European eel (Anguilla anguilla)-Vibrio vulnificus interaction in the gills: Role of the RtxA13 toxin.</title>
        <authorList>
            <person name="Callol A."/>
            <person name="Pajuelo D."/>
            <person name="Ebbesson L."/>
            <person name="Teles M."/>
            <person name="MacKenzie S."/>
            <person name="Amaro C."/>
        </authorList>
    </citation>
    <scope>NUCLEOTIDE SEQUENCE</scope>
</reference>
<proteinExistence type="predicted"/>
<organism evidence="1">
    <name type="scientific">Anguilla anguilla</name>
    <name type="common">European freshwater eel</name>
    <name type="synonym">Muraena anguilla</name>
    <dbReference type="NCBI Taxonomy" id="7936"/>
    <lineage>
        <taxon>Eukaryota</taxon>
        <taxon>Metazoa</taxon>
        <taxon>Chordata</taxon>
        <taxon>Craniata</taxon>
        <taxon>Vertebrata</taxon>
        <taxon>Euteleostomi</taxon>
        <taxon>Actinopterygii</taxon>
        <taxon>Neopterygii</taxon>
        <taxon>Teleostei</taxon>
        <taxon>Anguilliformes</taxon>
        <taxon>Anguillidae</taxon>
        <taxon>Anguilla</taxon>
    </lineage>
</organism>
<name>A0A0E9Q757_ANGAN</name>
<sequence length="16" mass="1891">MERSDKPITVVKIYVL</sequence>